<evidence type="ECO:0000313" key="7">
    <source>
        <dbReference type="Proteomes" id="UP001239418"/>
    </source>
</evidence>
<dbReference type="SMART" id="SM00364">
    <property type="entry name" value="LRR_BAC"/>
    <property type="match status" value="4"/>
</dbReference>
<dbReference type="InterPro" id="IPR001611">
    <property type="entry name" value="Leu-rich_rpt"/>
</dbReference>
<dbReference type="PANTHER" id="PTHR48051:SF1">
    <property type="entry name" value="RAS SUPPRESSOR PROTEIN 1"/>
    <property type="match status" value="1"/>
</dbReference>
<dbReference type="InterPro" id="IPR050216">
    <property type="entry name" value="LRR_domain-containing"/>
</dbReference>
<dbReference type="RefSeq" id="WP_305448645.1">
    <property type="nucleotide sequence ID" value="NZ_CP117454.1"/>
</dbReference>
<keyword evidence="2" id="KW-0677">Repeat</keyword>
<evidence type="ECO:0000256" key="2">
    <source>
        <dbReference type="ARBA" id="ARBA00022737"/>
    </source>
</evidence>
<dbReference type="Pfam" id="PF20178">
    <property type="entry name" value="ToxA_N"/>
    <property type="match status" value="1"/>
</dbReference>
<name>A0ABY9F132_9PSED</name>
<dbReference type="Proteomes" id="UP001239418">
    <property type="component" value="Chromosome"/>
</dbReference>
<evidence type="ECO:0000259" key="5">
    <source>
        <dbReference type="Pfam" id="PF20178"/>
    </source>
</evidence>
<dbReference type="SUPFAM" id="SSF52058">
    <property type="entry name" value="L domain-like"/>
    <property type="match status" value="3"/>
</dbReference>
<keyword evidence="1" id="KW-0433">Leucine-rich repeat</keyword>
<dbReference type="InterPro" id="IPR032675">
    <property type="entry name" value="LRR_dom_sf"/>
</dbReference>
<evidence type="ECO:0000256" key="1">
    <source>
        <dbReference type="ARBA" id="ARBA00022614"/>
    </source>
</evidence>
<dbReference type="Pfam" id="PF00560">
    <property type="entry name" value="LRR_1"/>
    <property type="match status" value="1"/>
</dbReference>
<feature type="coiled-coil region" evidence="3">
    <location>
        <begin position="1986"/>
        <end position="2013"/>
    </location>
</feature>
<keyword evidence="7" id="KW-1185">Reference proteome</keyword>
<dbReference type="EMBL" id="CP117454">
    <property type="protein sequence ID" value="WLG86290.1"/>
    <property type="molecule type" value="Genomic_DNA"/>
</dbReference>
<feature type="region of interest" description="Disordered" evidence="4">
    <location>
        <begin position="1"/>
        <end position="28"/>
    </location>
</feature>
<dbReference type="PANTHER" id="PTHR48051">
    <property type="match status" value="1"/>
</dbReference>
<keyword evidence="3" id="KW-0175">Coiled coil</keyword>
<proteinExistence type="predicted"/>
<dbReference type="SMART" id="SM00369">
    <property type="entry name" value="LRR_TYP"/>
    <property type="match status" value="11"/>
</dbReference>
<accession>A0ABY9F132</accession>
<protein>
    <recommendedName>
        <fullName evidence="5">Dermonecrotic toxin N-terminal domain-containing protein</fullName>
    </recommendedName>
</protein>
<gene>
    <name evidence="6" type="ORF">PSH97_07130</name>
</gene>
<dbReference type="InterPro" id="IPR046673">
    <property type="entry name" value="ToxA_N"/>
</dbReference>
<evidence type="ECO:0000256" key="4">
    <source>
        <dbReference type="SAM" id="MobiDB-lite"/>
    </source>
</evidence>
<reference evidence="6 7" key="1">
    <citation type="submission" date="2023-02" db="EMBL/GenBank/DDBJ databases">
        <title>Evolution of Hrp T3SS in non-pathogenic Pseudomonas fluorescens.</title>
        <authorList>
            <person name="Liao K."/>
            <person name="Wei H."/>
            <person name="Gu Y."/>
        </authorList>
    </citation>
    <scope>NUCLEOTIDE SEQUENCE [LARGE SCALE GENOMIC DNA]</scope>
    <source>
        <strain evidence="6 7">FP1935</strain>
    </source>
</reference>
<organism evidence="6 7">
    <name type="scientific">Pseudomonas cucumis</name>
    <dbReference type="NCBI Taxonomy" id="2954082"/>
    <lineage>
        <taxon>Bacteria</taxon>
        <taxon>Pseudomonadati</taxon>
        <taxon>Pseudomonadota</taxon>
        <taxon>Gammaproteobacteria</taxon>
        <taxon>Pseudomonadales</taxon>
        <taxon>Pseudomonadaceae</taxon>
        <taxon>Pseudomonas</taxon>
    </lineage>
</organism>
<evidence type="ECO:0000313" key="6">
    <source>
        <dbReference type="EMBL" id="WLG86290.1"/>
    </source>
</evidence>
<dbReference type="Gene3D" id="3.80.10.10">
    <property type="entry name" value="Ribonuclease Inhibitor"/>
    <property type="match status" value="5"/>
</dbReference>
<evidence type="ECO:0000256" key="3">
    <source>
        <dbReference type="SAM" id="Coils"/>
    </source>
</evidence>
<sequence>MQTSTGHPPVVTPRDGDGPAPLNPASHYEPLRNAIPEWLGKASSARREALKNNRRPVTDRIKTAPRAQHDELRAAIATHMTAQNAVDQKLEHLQNANAFAIPLLTAALKERFGVDLEVTQTFLRLYIPVTTPGFPLTTGTRTWTVSLVEAALHNFEEKETREGAYETGSSFITKPSPTGQFETLAQVNAKISIPAFTRLCRELDIGARYKTYLEENLAISSPVAAAVLRHKVNESQKAALQAALRMARMNGDLGEDYLRLIGGLLDGLQGMRLNGHAVRSHDLTMMSATLTGIVVFAPDLEQAGASARVVAYVPDDPDHPVKEYASPTEMMKELTRQLRSTDYQRFFSRFVAHEQRGHFFSELSRRLSKVTWHKPQAGSQLPAWRDTPIDKPKLQFAVTPITTELWEHLYQRKLNKILNDAAVIAVATATVDSNTRWALWDSFVKVASSILEIASFVLMPFVPFLGEMMMAYMAYQFLDEAFEWIVDWSEGLTTEAAEHFFTALESLIQLGAFGLGARIAMTELPKVLPASVVSFIDRFQAVKLRNGKTLYWKPDLKVYARQAVPPKGSTPDHQGVHWHQGKRLVTIDQTHYAISQHEHPGKFRIEHPTRPDAYQPIVRHNGEGAFYTELEQPLEWDTATALQRIGHSVESFSPARREQILKVSGYPQDALRKMHVNQEPLPPLLADSIQRFKIDQDLLGFIDRIASDRPEDYLGADPLTQLQLLKEHNLWPANKRLRFINDQGEIAWQSSTDERLPLTELRQDRLAGGDLLKTLLQTLSEPEINTLLGEDFGEMFALDRRARTLRARLAQIARQQRTVLFEARYQALQHRDEPLAKNVALHEPQLPARITEELLNTATGSELLAIGEGKWPERQQELAKLARQELRIARAFEGLELDSVRNPDTETLALHSLKQLPGWSKDIRLEVRDQSYEAKVLDSTGPVNASIQKVLVRKSDGTWQPYDHQGQELHAPTDFYTCVLQALPDAERQAMNLQIGEGQKLKQAIRDNPLERTDLRLAISPEPVQAPVVDTLRLLGTEGYSRNAPRTPRTLENRIREVFPRISDLELLVMAQRLESHPGGAIVELSRLRLEYAKLESDLNQWMFNLPQVDTASGARLSSERQAAMRDRQLFAHALRSCWRREMRGPHGSRMSFSEPVIGDLPVLTADFSHVASLELIGGGAPGAMDAFLENFPGLLRLELRHFDLHNLPQRLTALASLKQLTLRNCGVLLTPQNQSILSSLNALTALDLEGNPLGVTFDFNFMPMLTHLNLSSTGLSDVPPGLLNHSQIRIAWLTDNQITTLPDALFELSADSTAGFDFFGNPLSAATRERVKTYFNRTGSDLGVRAEQADIDRTKALFSDLNDRQASELVYGLPGSLIQGRLQLARWEAEIARMTAELAKWARDTTDRNPSNGEMLNPNERLDEFHAREVFAGRLERLWRHRSTVHPLSRADVFSAQTSFMGDMPELTADFSHITELSLTGNKNISATSPFLRSFPRLNRLILRNFALDQVPQTLSGLPTLETLLLEDCGVTLTAETQRALAALPRLDSLELPKNPLGNAPDVEPLGELTYLDLSRTGITDIPSGMIAHPKLRTAIVSDNQITELPEALFELPGQISNGFDFSNNPLSPSTRERIKVYCRETGQDLGVLADQEDIAATRALFPSLDSEEASDVFYSLPGSLEQGRSQLRHWQAEIEQLKTDLGAWKTAIPQTHPTSGQSLNSRQLLAEHTARTAFADQLEQLWRARSAEDLRLRGFSLKSDLPFIGELPALSADFSHISNIALNGNGALGGIDAFLDSFSGLHHLELHDFSLKQIPQAFTRMPSLQRLIMENCALTLTAETQTTLSSLSQLQYLNLSHNPLGVPPALDALPSLVHVRMVDTGISDLPDGLFGHPRLVAGIFDNNRINELPDELFNVSALSLKQLSFTDNPLTPASRERVKAHYQRHRQNFGVSMSRADVDRTLALFPFLATEDAERVLYLLPGTIEQGRIQIAHWEAEIRQLSEELAQWIDEIPEYYPETNVLLSENDRARERADRIAFRLEMEEFWRERSQEQPESRTSTLSLNPAFIGELPALSADFGHVMTLSITGNPQLRASNGFLQCFTGLNTLELRDLALEQVPQALTRMPALEQLVMSHCAVVLNAEGSATLSSLTHLKSLELYNNPLGRLPDIRNMPALEYLDLASIGISGLPTGLLNHPGLETVVLNTNHITELPAEVFNLPASAGKGYDFGNNPLNAATRERIKDYYRRTGEDLGVLAEQADIARAQTLYPALTDEQASSFIYRLNGTLVDGRNELTHREAELGNLTRSLADWAADIPDHPVTGEPLSADERLLEEQKREAFKEALLTCWRKTPVEDSDVDNYGFTSNLSILGELPTLSADFGHVPEMFLLGTGDYSPRIGRFLESFPNLDNLAIRDYNLGNLPDALFKMGRLTALSLPECNVTLTPDTVTALAGMHNLEVLNLRDNPLGLTPDLSNLQGLTDLDLSGTGITEFPNGVLGNFQWNEIDLSGNAITEVPQELMEVPAEISDRYDLRGNPFSAPSMERIRAYYHETGQTLNVDNAIGQPPAVIRADVDIED</sequence>
<feature type="domain" description="Dermonecrotic toxin N-terminal" evidence="5">
    <location>
        <begin position="91"/>
        <end position="353"/>
    </location>
</feature>
<dbReference type="InterPro" id="IPR003591">
    <property type="entry name" value="Leu-rich_rpt_typical-subtyp"/>
</dbReference>
<dbReference type="PROSITE" id="PS51450">
    <property type="entry name" value="LRR"/>
    <property type="match status" value="3"/>
</dbReference>